<accession>A0A6C0D237</accession>
<organism evidence="1">
    <name type="scientific">viral metagenome</name>
    <dbReference type="NCBI Taxonomy" id="1070528"/>
    <lineage>
        <taxon>unclassified sequences</taxon>
        <taxon>metagenomes</taxon>
        <taxon>organismal metagenomes</taxon>
    </lineage>
</organism>
<proteinExistence type="predicted"/>
<name>A0A6C0D237_9ZZZZ</name>
<dbReference type="AlphaFoldDB" id="A0A6C0D237"/>
<evidence type="ECO:0000313" key="1">
    <source>
        <dbReference type="EMBL" id="QHT09959.1"/>
    </source>
</evidence>
<sequence length="173" mass="19061">MKKEPSSTNVCPPKSAYTYTYRKFDESGNVMDQINLKAPYAYYTQKKFSDGTTGCFSPIYCQETNVPDPFHYVPMKKTQKYSDPDTCDSTLYKSTSSCIFPANACVLRSATNKTDNTKNYSAVACPMVPKGWELGANGSGGSEKVQNNQGGGIVRMKDGTYACQIIPSSTQKR</sequence>
<reference evidence="1" key="1">
    <citation type="journal article" date="2020" name="Nature">
        <title>Giant virus diversity and host interactions through global metagenomics.</title>
        <authorList>
            <person name="Schulz F."/>
            <person name="Roux S."/>
            <person name="Paez-Espino D."/>
            <person name="Jungbluth S."/>
            <person name="Walsh D.A."/>
            <person name="Denef V.J."/>
            <person name="McMahon K.D."/>
            <person name="Konstantinidis K.T."/>
            <person name="Eloe-Fadrosh E.A."/>
            <person name="Kyrpides N.C."/>
            <person name="Woyke T."/>
        </authorList>
    </citation>
    <scope>NUCLEOTIDE SEQUENCE</scope>
    <source>
        <strain evidence="1">GVMAG-M-3300023174-104</strain>
    </source>
</reference>
<dbReference type="EMBL" id="MN739518">
    <property type="protein sequence ID" value="QHT09959.1"/>
    <property type="molecule type" value="Genomic_DNA"/>
</dbReference>
<protein>
    <submittedName>
        <fullName evidence="1">Uncharacterized protein</fullName>
    </submittedName>
</protein>